<evidence type="ECO:0000313" key="2">
    <source>
        <dbReference type="Proteomes" id="UP001596106"/>
    </source>
</evidence>
<name>A0ABW0IFD4_9BACT</name>
<dbReference type="Proteomes" id="UP001596106">
    <property type="component" value="Unassembled WGS sequence"/>
</dbReference>
<comment type="caution">
    <text evidence="1">The sequence shown here is derived from an EMBL/GenBank/DDBJ whole genome shotgun (WGS) entry which is preliminary data.</text>
</comment>
<sequence>MNYVEYTTKAPTLLEPSSFYEVGKLTVFTDYQPDDHSWKPAFREMIVLLDDMLAKSEQAGNRIGFTEQVGVNGKEQDITSLVKWMRENMVGKNVGSDPGINQRLNRYKNAGAGYFANGAFFSCDYEDEIAFFLDDQRIYLNRHIHRAILEVQAHKAPSNPVQ</sequence>
<organism evidence="1 2">
    <name type="scientific">Larkinella bovis</name>
    <dbReference type="NCBI Taxonomy" id="683041"/>
    <lineage>
        <taxon>Bacteria</taxon>
        <taxon>Pseudomonadati</taxon>
        <taxon>Bacteroidota</taxon>
        <taxon>Cytophagia</taxon>
        <taxon>Cytophagales</taxon>
        <taxon>Spirosomataceae</taxon>
        <taxon>Larkinella</taxon>
    </lineage>
</organism>
<gene>
    <name evidence="1" type="ORF">ACFPMF_22915</name>
</gene>
<accession>A0ABW0IFD4</accession>
<proteinExistence type="predicted"/>
<keyword evidence="2" id="KW-1185">Reference proteome</keyword>
<dbReference type="RefSeq" id="WP_379849465.1">
    <property type="nucleotide sequence ID" value="NZ_JBHSMA010000011.1"/>
</dbReference>
<evidence type="ECO:0000313" key="1">
    <source>
        <dbReference type="EMBL" id="MFC5412195.1"/>
    </source>
</evidence>
<protein>
    <submittedName>
        <fullName evidence="1">Uncharacterized protein</fullName>
    </submittedName>
</protein>
<reference evidence="2" key="1">
    <citation type="journal article" date="2019" name="Int. J. Syst. Evol. Microbiol.">
        <title>The Global Catalogue of Microorganisms (GCM) 10K type strain sequencing project: providing services to taxonomists for standard genome sequencing and annotation.</title>
        <authorList>
            <consortium name="The Broad Institute Genomics Platform"/>
            <consortium name="The Broad Institute Genome Sequencing Center for Infectious Disease"/>
            <person name="Wu L."/>
            <person name="Ma J."/>
        </authorList>
    </citation>
    <scope>NUCLEOTIDE SEQUENCE [LARGE SCALE GENOMIC DNA]</scope>
    <source>
        <strain evidence="2">CCUG 55250</strain>
    </source>
</reference>
<dbReference type="EMBL" id="JBHSMA010000011">
    <property type="protein sequence ID" value="MFC5412195.1"/>
    <property type="molecule type" value="Genomic_DNA"/>
</dbReference>